<evidence type="ECO:0000256" key="4">
    <source>
        <dbReference type="ARBA" id="ARBA00023136"/>
    </source>
</evidence>
<keyword evidence="4 5" id="KW-0472">Membrane</keyword>
<dbReference type="PANTHER" id="PTHR23507:SF1">
    <property type="entry name" value="FI18259P1-RELATED"/>
    <property type="match status" value="1"/>
</dbReference>
<evidence type="ECO:0000313" key="7">
    <source>
        <dbReference type="Proteomes" id="UP000789759"/>
    </source>
</evidence>
<feature type="transmembrane region" description="Helical" evidence="5">
    <location>
        <begin position="364"/>
        <end position="382"/>
    </location>
</feature>
<dbReference type="Proteomes" id="UP000789759">
    <property type="component" value="Unassembled WGS sequence"/>
</dbReference>
<feature type="non-terminal residue" evidence="6">
    <location>
        <position position="415"/>
    </location>
</feature>
<comment type="caution">
    <text evidence="6">The sequence shown here is derived from an EMBL/GenBank/DDBJ whole genome shotgun (WGS) entry which is preliminary data.</text>
</comment>
<accession>A0A9N9JX51</accession>
<feature type="transmembrane region" description="Helical" evidence="5">
    <location>
        <begin position="233"/>
        <end position="254"/>
    </location>
</feature>
<evidence type="ECO:0000256" key="3">
    <source>
        <dbReference type="ARBA" id="ARBA00022989"/>
    </source>
</evidence>
<evidence type="ECO:0000313" key="6">
    <source>
        <dbReference type="EMBL" id="CAG8801575.1"/>
    </source>
</evidence>
<sequence>SPFNDTGDGVEDCNSKEVQSMASKFLAMLNLCSAIPAIFRAGPYGSLSDRKGRRIVLLLPTIGAVITAFYAYATDCTHIERRNIVFSRLQSALFMGFAIGPLLGGLILKFTDKSLSKETSDKNILYQKQMKDALKRKSKHFIWIWHIIDMFKSLLLFFPRKTRIQNDNYATIQQLREAENVSKVINMTLAGKYSLLIYACIQTVRSIAFMGSQTLFFLYTAKKFSWTAVEQGYFFFMMGAIRSIILLVVIPLVAKYFKIVNDKKDEMGDNAPTSLTDNEVDDFDETKMRRLMNFELWITRIGLFTEGVAYIGYMLASSGAIFATAIAFASVGAVASPSLTSLYTKYIPASQVGELMGALSLLDAILRVVGPTTFDLLYSALVLIDPRYVWPCFTGILLFGCLLTFGVNPKLKSGE</sequence>
<feature type="transmembrane region" description="Helical" evidence="5">
    <location>
        <begin position="85"/>
        <end position="108"/>
    </location>
</feature>
<organism evidence="6 7">
    <name type="scientific">Cetraspora pellucida</name>
    <dbReference type="NCBI Taxonomy" id="1433469"/>
    <lineage>
        <taxon>Eukaryota</taxon>
        <taxon>Fungi</taxon>
        <taxon>Fungi incertae sedis</taxon>
        <taxon>Mucoromycota</taxon>
        <taxon>Glomeromycotina</taxon>
        <taxon>Glomeromycetes</taxon>
        <taxon>Diversisporales</taxon>
        <taxon>Gigasporaceae</taxon>
        <taxon>Cetraspora</taxon>
    </lineage>
</organism>
<dbReference type="GO" id="GO:0016020">
    <property type="term" value="C:membrane"/>
    <property type="evidence" value="ECO:0007669"/>
    <property type="project" value="UniProtKB-SubCell"/>
</dbReference>
<dbReference type="SUPFAM" id="SSF103473">
    <property type="entry name" value="MFS general substrate transporter"/>
    <property type="match status" value="1"/>
</dbReference>
<gene>
    <name evidence="6" type="ORF">CPELLU_LOCUS17756</name>
</gene>
<reference evidence="6" key="1">
    <citation type="submission" date="2021-06" db="EMBL/GenBank/DDBJ databases">
        <authorList>
            <person name="Kallberg Y."/>
            <person name="Tangrot J."/>
            <person name="Rosling A."/>
        </authorList>
    </citation>
    <scope>NUCLEOTIDE SEQUENCE</scope>
    <source>
        <strain evidence="6">FL966</strain>
    </source>
</reference>
<dbReference type="Gene3D" id="1.20.1250.20">
    <property type="entry name" value="MFS general substrate transporter like domains"/>
    <property type="match status" value="1"/>
</dbReference>
<dbReference type="AlphaFoldDB" id="A0A9N9JX51"/>
<name>A0A9N9JX51_9GLOM</name>
<dbReference type="PANTHER" id="PTHR23507">
    <property type="entry name" value="ZGC:174356"/>
    <property type="match status" value="1"/>
</dbReference>
<feature type="transmembrane region" description="Helical" evidence="5">
    <location>
        <begin position="297"/>
        <end position="315"/>
    </location>
</feature>
<dbReference type="GO" id="GO:0022857">
    <property type="term" value="F:transmembrane transporter activity"/>
    <property type="evidence" value="ECO:0007669"/>
    <property type="project" value="TreeGrafter"/>
</dbReference>
<comment type="subcellular location">
    <subcellularLocation>
        <location evidence="1">Membrane</location>
        <topology evidence="1">Multi-pass membrane protein</topology>
    </subcellularLocation>
</comment>
<dbReference type="InterPro" id="IPR036259">
    <property type="entry name" value="MFS_trans_sf"/>
</dbReference>
<feature type="transmembrane region" description="Helical" evidence="5">
    <location>
        <begin position="140"/>
        <end position="158"/>
    </location>
</feature>
<feature type="transmembrane region" description="Helical" evidence="5">
    <location>
        <begin position="55"/>
        <end position="73"/>
    </location>
</feature>
<feature type="transmembrane region" description="Helical" evidence="5">
    <location>
        <begin position="195"/>
        <end position="221"/>
    </location>
</feature>
<keyword evidence="7" id="KW-1185">Reference proteome</keyword>
<evidence type="ECO:0000256" key="2">
    <source>
        <dbReference type="ARBA" id="ARBA00022692"/>
    </source>
</evidence>
<keyword evidence="3 5" id="KW-1133">Transmembrane helix</keyword>
<protein>
    <submittedName>
        <fullName evidence="6">3008_t:CDS:1</fullName>
    </submittedName>
</protein>
<evidence type="ECO:0000256" key="5">
    <source>
        <dbReference type="SAM" id="Phobius"/>
    </source>
</evidence>
<evidence type="ECO:0000256" key="1">
    <source>
        <dbReference type="ARBA" id="ARBA00004141"/>
    </source>
</evidence>
<dbReference type="OrthoDB" id="3026777at2759"/>
<feature type="non-terminal residue" evidence="6">
    <location>
        <position position="1"/>
    </location>
</feature>
<keyword evidence="2 5" id="KW-0812">Transmembrane</keyword>
<dbReference type="EMBL" id="CAJVQA010031554">
    <property type="protein sequence ID" value="CAG8801575.1"/>
    <property type="molecule type" value="Genomic_DNA"/>
</dbReference>
<feature type="transmembrane region" description="Helical" evidence="5">
    <location>
        <begin position="388"/>
        <end position="407"/>
    </location>
</feature>
<feature type="transmembrane region" description="Helical" evidence="5">
    <location>
        <begin position="321"/>
        <end position="343"/>
    </location>
</feature>
<proteinExistence type="predicted"/>